<name>A0A7S0I6V9_MICPS</name>
<gene>
    <name evidence="2" type="ORF">MCOM1403_LOCUS96</name>
</gene>
<dbReference type="EMBL" id="HBEQ01000111">
    <property type="protein sequence ID" value="CAD8512671.1"/>
    <property type="molecule type" value="Transcribed_RNA"/>
</dbReference>
<reference evidence="2" key="1">
    <citation type="submission" date="2021-01" db="EMBL/GenBank/DDBJ databases">
        <authorList>
            <person name="Corre E."/>
            <person name="Pelletier E."/>
            <person name="Niang G."/>
            <person name="Scheremetjew M."/>
            <person name="Finn R."/>
            <person name="Kale V."/>
            <person name="Holt S."/>
            <person name="Cochrane G."/>
            <person name="Meng A."/>
            <person name="Brown T."/>
            <person name="Cohen L."/>
        </authorList>
    </citation>
    <scope>NUCLEOTIDE SEQUENCE</scope>
    <source>
        <strain evidence="2">CCMP1723</strain>
    </source>
</reference>
<proteinExistence type="predicted"/>
<evidence type="ECO:0000256" key="1">
    <source>
        <dbReference type="SAM" id="MobiDB-lite"/>
    </source>
</evidence>
<organism evidence="2">
    <name type="scientific">Micromonas pusilla</name>
    <name type="common">Picoplanktonic green alga</name>
    <name type="synonym">Chromulina pusilla</name>
    <dbReference type="NCBI Taxonomy" id="38833"/>
    <lineage>
        <taxon>Eukaryota</taxon>
        <taxon>Viridiplantae</taxon>
        <taxon>Chlorophyta</taxon>
        <taxon>Mamiellophyceae</taxon>
        <taxon>Mamiellales</taxon>
        <taxon>Mamiellaceae</taxon>
        <taxon>Micromonas</taxon>
    </lineage>
</organism>
<feature type="region of interest" description="Disordered" evidence="1">
    <location>
        <begin position="1"/>
        <end position="23"/>
    </location>
</feature>
<dbReference type="InterPro" id="IPR048261">
    <property type="entry name" value="SlpA/SlyD-like_ins_sf"/>
</dbReference>
<accession>A0A7S0I6V9</accession>
<protein>
    <submittedName>
        <fullName evidence="2">Uncharacterized protein</fullName>
    </submittedName>
</protein>
<sequence>MPPKKRKQDDSDAEATDAKPKLSEIDQKKLRTVAAFSYISRCTIEELDQVLEAVDRRQDRLLLLAANAFKPGDTVTWTDKSGNQVGGTVKKVNQKTVKVTTHGPYSKQTMEWTISPILLKKVERK</sequence>
<dbReference type="AlphaFoldDB" id="A0A7S0I6V9"/>
<evidence type="ECO:0000313" key="2">
    <source>
        <dbReference type="EMBL" id="CAD8512671.1"/>
    </source>
</evidence>
<dbReference type="Gene3D" id="2.40.10.330">
    <property type="match status" value="1"/>
</dbReference>